<comment type="similarity">
    <text evidence="1">Belongs to the complex I NDUFA12 subunit family.</text>
</comment>
<dbReference type="Proteomes" id="UP000000561">
    <property type="component" value="Chromosome 7"/>
</dbReference>
<sequence length="257" mass="29280">MLRTCVRLGLFQNIAKTLRIGNAKYIVGHDLAGNSYLELPSLSGSTDPRHTRRSIQWAEKRELGDYDQRSIPVQWVMWLRHTRRQAPTIEELVQDRQRIELTQANAARLALEYQQSKEREQQLRAQQNSLHLQSGAPTLSTSAVIDETLDEHTDTRLAQQAQESHASFEPQRTPDQDVWAASRARLAAKAQLDASLHEPLPTSAEAQQLPETLQNAIDRRVAIRAGRDEQEAERQRARREMSKSPLDAFVPMPKPRS</sequence>
<dbReference type="RefSeq" id="XP_011389454.1">
    <property type="nucleotide sequence ID" value="XM_011391152.1"/>
</dbReference>
<dbReference type="InParanoid" id="A0A0D1C672"/>
<organism evidence="4 5">
    <name type="scientific">Mycosarcoma maydis</name>
    <name type="common">Corn smut fungus</name>
    <name type="synonym">Ustilago maydis</name>
    <dbReference type="NCBI Taxonomy" id="5270"/>
    <lineage>
        <taxon>Eukaryota</taxon>
        <taxon>Fungi</taxon>
        <taxon>Dikarya</taxon>
        <taxon>Basidiomycota</taxon>
        <taxon>Ustilaginomycotina</taxon>
        <taxon>Ustilaginomycetes</taxon>
        <taxon>Ustilaginales</taxon>
        <taxon>Ustilaginaceae</taxon>
        <taxon>Mycosarcoma</taxon>
    </lineage>
</organism>
<evidence type="ECO:0000256" key="1">
    <source>
        <dbReference type="ARBA" id="ARBA00007355"/>
    </source>
</evidence>
<name>A0A0D1C672_MYCMD</name>
<dbReference type="GeneID" id="23563664"/>
<keyword evidence="5" id="KW-1185">Reference proteome</keyword>
<dbReference type="InterPro" id="IPR007763">
    <property type="entry name" value="NDUFA12"/>
</dbReference>
<dbReference type="STRING" id="237631.A0A0D1C672"/>
<dbReference type="OMA" id="TRRSIQW"/>
<reference evidence="4 5" key="1">
    <citation type="journal article" date="2006" name="Nature">
        <title>Insights from the genome of the biotrophic fungal plant pathogen Ustilago maydis.</title>
        <authorList>
            <person name="Kamper J."/>
            <person name="Kahmann R."/>
            <person name="Bolker M."/>
            <person name="Ma L.J."/>
            <person name="Brefort T."/>
            <person name="Saville B.J."/>
            <person name="Banuett F."/>
            <person name="Kronstad J.W."/>
            <person name="Gold S.E."/>
            <person name="Muller O."/>
            <person name="Perlin M.H."/>
            <person name="Wosten H.A."/>
            <person name="de Vries R."/>
            <person name="Ruiz-Herrera J."/>
            <person name="Reynaga-Pena C.G."/>
            <person name="Snetselaar K."/>
            <person name="McCann M."/>
            <person name="Perez-Martin J."/>
            <person name="Feldbrugge M."/>
            <person name="Basse C.W."/>
            <person name="Steinberg G."/>
            <person name="Ibeas J.I."/>
            <person name="Holloman W."/>
            <person name="Guzman P."/>
            <person name="Farman M."/>
            <person name="Stajich J.E."/>
            <person name="Sentandreu R."/>
            <person name="Gonzalez-Prieto J.M."/>
            <person name="Kennell J.C."/>
            <person name="Molina L."/>
            <person name="Schirawski J."/>
            <person name="Mendoza-Mendoza A."/>
            <person name="Greilinger D."/>
            <person name="Munch K."/>
            <person name="Rossel N."/>
            <person name="Scherer M."/>
            <person name="Vranes M."/>
            <person name="Ladendorf O."/>
            <person name="Vincon V."/>
            <person name="Fuchs U."/>
            <person name="Sandrock B."/>
            <person name="Meng S."/>
            <person name="Ho E.C."/>
            <person name="Cahill M.J."/>
            <person name="Boyce K.J."/>
            <person name="Klose J."/>
            <person name="Klosterman S.J."/>
            <person name="Deelstra H.J."/>
            <person name="Ortiz-Castellanos L."/>
            <person name="Li W."/>
            <person name="Sanchez-Alonso P."/>
            <person name="Schreier P.H."/>
            <person name="Hauser-Hahn I."/>
            <person name="Vaupel M."/>
            <person name="Koopmann E."/>
            <person name="Friedrich G."/>
            <person name="Voss H."/>
            <person name="Schluter T."/>
            <person name="Margolis J."/>
            <person name="Platt D."/>
            <person name="Swimmer C."/>
            <person name="Gnirke A."/>
            <person name="Chen F."/>
            <person name="Vysotskaia V."/>
            <person name="Mannhaupt G."/>
            <person name="Guldener U."/>
            <person name="Munsterkotter M."/>
            <person name="Haase D."/>
            <person name="Oesterheld M."/>
            <person name="Mewes H.W."/>
            <person name="Mauceli E.W."/>
            <person name="DeCaprio D."/>
            <person name="Wade C.M."/>
            <person name="Butler J."/>
            <person name="Young S."/>
            <person name="Jaffe D.B."/>
            <person name="Calvo S."/>
            <person name="Nusbaum C."/>
            <person name="Galagan J."/>
            <person name="Birren B.W."/>
        </authorList>
    </citation>
    <scope>NUCLEOTIDE SEQUENCE [LARGE SCALE GENOMIC DNA]</scope>
    <source>
        <strain evidence="5">DSM 14603 / FGSC 9021 / UM521</strain>
    </source>
</reference>
<proteinExistence type="inferred from homology"/>
<feature type="compositionally biased region" description="Basic and acidic residues" evidence="3">
    <location>
        <begin position="222"/>
        <end position="242"/>
    </location>
</feature>
<dbReference type="PANTHER" id="PTHR32470">
    <property type="entry name" value="ADH DEHYDROGENASE [UBIQUINONE] 1 ALPHA SUBCOMPLEX ASSEMBLY FACTOR 2"/>
    <property type="match status" value="1"/>
</dbReference>
<dbReference type="Pfam" id="PF05071">
    <property type="entry name" value="NDUFA12"/>
    <property type="match status" value="1"/>
</dbReference>
<gene>
    <name evidence="4" type="ORF">UMAG_03097</name>
</gene>
<dbReference type="eggNOG" id="ENOG502S7UF">
    <property type="taxonomic scope" value="Eukaryota"/>
</dbReference>
<feature type="coiled-coil region" evidence="2">
    <location>
        <begin position="99"/>
        <end position="126"/>
    </location>
</feature>
<dbReference type="InterPro" id="IPR052618">
    <property type="entry name" value="ComplexI_NDUFA12"/>
</dbReference>
<dbReference type="VEuPathDB" id="FungiDB:UMAG_03097"/>
<evidence type="ECO:0000256" key="3">
    <source>
        <dbReference type="SAM" id="MobiDB-lite"/>
    </source>
</evidence>
<keyword evidence="2" id="KW-0175">Coiled coil</keyword>
<dbReference type="KEGG" id="uma:UMAG_03097"/>
<feature type="region of interest" description="Disordered" evidence="3">
    <location>
        <begin position="222"/>
        <end position="257"/>
    </location>
</feature>
<dbReference type="EMBL" id="CM003146">
    <property type="protein sequence ID" value="KIS69122.1"/>
    <property type="molecule type" value="Genomic_DNA"/>
</dbReference>
<dbReference type="OrthoDB" id="10255576at2759"/>
<evidence type="ECO:0000313" key="4">
    <source>
        <dbReference type="EMBL" id="KIS69122.1"/>
    </source>
</evidence>
<dbReference type="AlphaFoldDB" id="A0A0D1C672"/>
<accession>A0A0D1C672</accession>
<dbReference type="GO" id="GO:0045271">
    <property type="term" value="C:respiratory chain complex I"/>
    <property type="evidence" value="ECO:0007669"/>
    <property type="project" value="InterPro"/>
</dbReference>
<evidence type="ECO:0000313" key="5">
    <source>
        <dbReference type="Proteomes" id="UP000000561"/>
    </source>
</evidence>
<dbReference type="PANTHER" id="PTHR32470:SF2">
    <property type="entry name" value="NADH DEHYDROGENASE [UBIQUINONE] 1 ALPHA SUBCOMPLEX ASSEMBLY FACTOR 2"/>
    <property type="match status" value="1"/>
</dbReference>
<protein>
    <submittedName>
        <fullName evidence="4">Uncharacterized protein</fullName>
    </submittedName>
</protein>
<evidence type="ECO:0000256" key="2">
    <source>
        <dbReference type="SAM" id="Coils"/>
    </source>
</evidence>